<evidence type="ECO:0000313" key="1">
    <source>
        <dbReference type="EMBL" id="GAA3746995.1"/>
    </source>
</evidence>
<proteinExistence type="predicted"/>
<reference evidence="2" key="1">
    <citation type="journal article" date="2019" name="Int. J. Syst. Evol. Microbiol.">
        <title>The Global Catalogue of Microorganisms (GCM) 10K type strain sequencing project: providing services to taxonomists for standard genome sequencing and annotation.</title>
        <authorList>
            <consortium name="The Broad Institute Genomics Platform"/>
            <consortium name="The Broad Institute Genome Sequencing Center for Infectious Disease"/>
            <person name="Wu L."/>
            <person name="Ma J."/>
        </authorList>
    </citation>
    <scope>NUCLEOTIDE SEQUENCE [LARGE SCALE GENOMIC DNA]</scope>
    <source>
        <strain evidence="2">JCM 17137</strain>
    </source>
</reference>
<protein>
    <recommendedName>
        <fullName evidence="3">Universal stress protein family protein</fullName>
    </recommendedName>
</protein>
<name>A0ABP7FVN3_9ACTN</name>
<dbReference type="Gene3D" id="3.40.50.12370">
    <property type="match status" value="1"/>
</dbReference>
<comment type="caution">
    <text evidence="1">The sequence shown here is derived from an EMBL/GenBank/DDBJ whole genome shotgun (WGS) entry which is preliminary data.</text>
</comment>
<dbReference type="Proteomes" id="UP001500908">
    <property type="component" value="Unassembled WGS sequence"/>
</dbReference>
<evidence type="ECO:0008006" key="3">
    <source>
        <dbReference type="Google" id="ProtNLM"/>
    </source>
</evidence>
<sequence>MLRGQRRLSAVLLDSTGMELAVTDRCPVVVVPDRAPNRRRGGSSSGLDGSASARLAAAWAFAAAAERGTEVRAATAHGHFSQRRSRGV</sequence>
<gene>
    <name evidence="1" type="ORF">GCM10022402_28090</name>
</gene>
<evidence type="ECO:0000313" key="2">
    <source>
        <dbReference type="Proteomes" id="UP001500908"/>
    </source>
</evidence>
<keyword evidence="2" id="KW-1185">Reference proteome</keyword>
<dbReference type="RefSeq" id="WP_344971789.1">
    <property type="nucleotide sequence ID" value="NZ_BAABDD010000011.1"/>
</dbReference>
<accession>A0ABP7FVN3</accession>
<organism evidence="1 2">
    <name type="scientific">Salinactinospora qingdaonensis</name>
    <dbReference type="NCBI Taxonomy" id="702744"/>
    <lineage>
        <taxon>Bacteria</taxon>
        <taxon>Bacillati</taxon>
        <taxon>Actinomycetota</taxon>
        <taxon>Actinomycetes</taxon>
        <taxon>Streptosporangiales</taxon>
        <taxon>Nocardiopsidaceae</taxon>
        <taxon>Salinactinospora</taxon>
    </lineage>
</organism>
<dbReference type="EMBL" id="BAABDD010000011">
    <property type="protein sequence ID" value="GAA3746995.1"/>
    <property type="molecule type" value="Genomic_DNA"/>
</dbReference>